<dbReference type="GO" id="GO:0015031">
    <property type="term" value="P:protein transport"/>
    <property type="evidence" value="ECO:0007669"/>
    <property type="project" value="UniProtKB-KW"/>
</dbReference>
<keyword evidence="4" id="KW-0653">Protein transport</keyword>
<gene>
    <name evidence="6" type="ORF">LtaPh_1211300</name>
</gene>
<protein>
    <recommendedName>
        <fullName evidence="5">CNH domain-containing protein</fullName>
    </recommendedName>
</protein>
<dbReference type="VEuPathDB" id="TriTrypDB:LtaPh_1211300"/>
<evidence type="ECO:0000313" key="6">
    <source>
        <dbReference type="EMBL" id="GET86843.1"/>
    </source>
</evidence>
<dbReference type="Pfam" id="PF10366">
    <property type="entry name" value="Vps39_1"/>
    <property type="match status" value="1"/>
</dbReference>
<comment type="subcellular location">
    <subcellularLocation>
        <location evidence="1">Cytoplasm</location>
    </subcellularLocation>
</comment>
<accession>A0A640KB92</accession>
<evidence type="ECO:0000256" key="3">
    <source>
        <dbReference type="ARBA" id="ARBA00022490"/>
    </source>
</evidence>
<dbReference type="InterPro" id="IPR019453">
    <property type="entry name" value="VPS39/TGFA1_Znf"/>
</dbReference>
<comment type="caution">
    <text evidence="6">The sequence shown here is derived from an EMBL/GenBank/DDBJ whole genome shotgun (WGS) entry which is preliminary data.</text>
</comment>
<dbReference type="PANTHER" id="PTHR12894">
    <property type="entry name" value="CNH DOMAIN CONTAINING"/>
    <property type="match status" value="1"/>
</dbReference>
<name>A0A640KB92_LEITA</name>
<dbReference type="EMBL" id="BLBS01000016">
    <property type="protein sequence ID" value="GET86843.1"/>
    <property type="molecule type" value="Genomic_DNA"/>
</dbReference>
<evidence type="ECO:0000313" key="7">
    <source>
        <dbReference type="Proteomes" id="UP000419144"/>
    </source>
</evidence>
<dbReference type="GO" id="GO:0016020">
    <property type="term" value="C:membrane"/>
    <property type="evidence" value="ECO:0007669"/>
    <property type="project" value="TreeGrafter"/>
</dbReference>
<dbReference type="OrthoDB" id="5325112at2759"/>
<dbReference type="Pfam" id="PF10367">
    <property type="entry name" value="zf-Vps39_C"/>
    <property type="match status" value="1"/>
</dbReference>
<dbReference type="AlphaFoldDB" id="A0A640KB92"/>
<evidence type="ECO:0000259" key="5">
    <source>
        <dbReference type="PROSITE" id="PS50219"/>
    </source>
</evidence>
<dbReference type="GO" id="GO:0034058">
    <property type="term" value="P:endosomal vesicle fusion"/>
    <property type="evidence" value="ECO:0007669"/>
    <property type="project" value="TreeGrafter"/>
</dbReference>
<evidence type="ECO:0000256" key="2">
    <source>
        <dbReference type="ARBA" id="ARBA00022448"/>
    </source>
</evidence>
<keyword evidence="7" id="KW-1185">Reference proteome</keyword>
<keyword evidence="3" id="KW-0963">Cytoplasm</keyword>
<dbReference type="GO" id="GO:0006914">
    <property type="term" value="P:autophagy"/>
    <property type="evidence" value="ECO:0007669"/>
    <property type="project" value="TreeGrafter"/>
</dbReference>
<dbReference type="PANTHER" id="PTHR12894:SF27">
    <property type="entry name" value="TRANSFORMING GROWTH FACTOR-BETA RECEPTOR-ASSOCIATED PROTEIN 1"/>
    <property type="match status" value="1"/>
</dbReference>
<dbReference type="Proteomes" id="UP000419144">
    <property type="component" value="Unassembled WGS sequence"/>
</dbReference>
<dbReference type="PROSITE" id="PS50219">
    <property type="entry name" value="CNH"/>
    <property type="match status" value="1"/>
</dbReference>
<dbReference type="InterPro" id="IPR019452">
    <property type="entry name" value="VPS39/TGF_beta_rcpt-assoc_1"/>
</dbReference>
<keyword evidence="2" id="KW-0813">Transport</keyword>
<proteinExistence type="predicted"/>
<dbReference type="GO" id="GO:0005737">
    <property type="term" value="C:cytoplasm"/>
    <property type="evidence" value="ECO:0007669"/>
    <property type="project" value="UniProtKB-SubCell"/>
</dbReference>
<organism evidence="6 7">
    <name type="scientific">Leishmania tarentolae</name>
    <name type="common">Sauroleishmania tarentolae</name>
    <dbReference type="NCBI Taxonomy" id="5689"/>
    <lineage>
        <taxon>Eukaryota</taxon>
        <taxon>Discoba</taxon>
        <taxon>Euglenozoa</taxon>
        <taxon>Kinetoplastea</taxon>
        <taxon>Metakinetoplastina</taxon>
        <taxon>Trypanosomatida</taxon>
        <taxon>Trypanosomatidae</taxon>
        <taxon>Leishmaniinae</taxon>
        <taxon>Leishmania</taxon>
        <taxon>lizard Leishmania</taxon>
    </lineage>
</organism>
<evidence type="ECO:0000256" key="1">
    <source>
        <dbReference type="ARBA" id="ARBA00004496"/>
    </source>
</evidence>
<feature type="domain" description="CNH" evidence="5">
    <location>
        <begin position="26"/>
        <end position="317"/>
    </location>
</feature>
<sequence>MLAEKGDPSALHIEVYRVVSLGCSIPHNIECIATYRALVFVGTTDSKVVVYRVGACNANTAPLTLLQEITDSRKHAVRQLTVVAGRRLLVLASDVIHVYHIHDDTDASGNKFELRPITTITGLKDTIAFHVKQHRGVISMAVLQRKRVAVYEASNTNLDFLLSVTTAVPDGLKTVCWMGRNIILGGRKEYLIYNPSGVYTPAPYRTPRSGATPLALPMAPVPEVLVSIDGAGLRALLYDGSGVPGNSHVLWATPPAEMRYEHPYVVSYHPSEPQKTLQVRLPLLTTLKDDTGYPQTCLYQNIDLPNVRKVAQCHWVDYDCAMPSTNSPPDALLHSPIVVTDADHSLYLLARTSMTDEAEALAAAKLFSAANLLCRLCPHEVLPMTMRQILVAGALHKFIHHQDYLGCFHDLSSVECDPRVAIKLFPGFLRVEEASLKSLELPLKAPATVVVTALPALAEYLESQRAMLLLSNSGLPTESGRLSLKAVDRALVMSLCFMKREEALLELLRGENACEVADVATLLREHQQWVALTVLLEASGQYEEAASQLRHLASTSEAAARVLHSHSGVIKELCALYPFSEARGDAYVPQCTIRDWITSHSCAHPLPASEMTAICTVATAMVTALRFFRRRSLSQSCSLFEEHASWVLGTVPPDSAVGIFLSEANLHYYNAALQVIQVYTENPRTTPRLLLVVEYLYQLFAEPRVQVTEHAVYERYWRGLGALLFVSPASTCTGVKERQRLRDRLDEFLLTSQHLNLESAEAYFDAADIRSRCLPERTAVHRRKGSHREAIAMLLDEAECLGDAIAYARSVCADGSSDAFTALLEALLRPSSGSPRVTEALEVMNTCDGVDAAAVLPMLPDEMPLAQVSTFLLQALRTNTRAYRQSAVYSAMLKAKLRQSEENRLRLASRAVVLEEGMVCPVCQRRLRPDTVLSVYPNNVILHEGCTCNENVCPATLRNYRHDAYASLEDL</sequence>
<reference evidence="6" key="1">
    <citation type="submission" date="2019-11" db="EMBL/GenBank/DDBJ databases">
        <title>Leishmania tarentolae CDS.</title>
        <authorList>
            <person name="Goto Y."/>
            <person name="Yamagishi J."/>
        </authorList>
    </citation>
    <scope>NUCLEOTIDE SEQUENCE [LARGE SCALE GENOMIC DNA]</scope>
    <source>
        <strain evidence="6">Parrot Tar II</strain>
    </source>
</reference>
<dbReference type="InterPro" id="IPR032914">
    <property type="entry name" value="Vam6/VPS39/TRAP1"/>
</dbReference>
<evidence type="ECO:0000256" key="4">
    <source>
        <dbReference type="ARBA" id="ARBA00022927"/>
    </source>
</evidence>
<dbReference type="InterPro" id="IPR001180">
    <property type="entry name" value="CNH_dom"/>
</dbReference>